<dbReference type="CDD" id="cd01275">
    <property type="entry name" value="FHIT"/>
    <property type="match status" value="1"/>
</dbReference>
<evidence type="ECO:0000256" key="4">
    <source>
        <dbReference type="PROSITE-ProRule" id="PRU00464"/>
    </source>
</evidence>
<dbReference type="GO" id="GO:0016787">
    <property type="term" value="F:hydrolase activity"/>
    <property type="evidence" value="ECO:0007669"/>
    <property type="project" value="UniProtKB-KW"/>
</dbReference>
<dbReference type="KEGG" id="gsb:GSUB_06755"/>
<feature type="short sequence motif" description="Histidine triad motif" evidence="4">
    <location>
        <begin position="117"/>
        <end position="121"/>
    </location>
</feature>
<gene>
    <name evidence="6" type="ORF">GSUB_06755</name>
</gene>
<evidence type="ECO:0000256" key="1">
    <source>
        <dbReference type="ARBA" id="ARBA00022741"/>
    </source>
</evidence>
<sequence>MESLWAPWRMEYIKGESPKECIFCLKSKPEEDRQRMVLFRGEHSFVIINRYPYTNGHLMVAPYRHTVNLGDFTDAELIEVHRLISLSCDVLKDCVNPDGFNVGLNIGRVAGAGIDDHLHYHIVPRWSGDTNFMPVMADVRVVPQHLEETYEQLRAAFDKFRNRA</sequence>
<dbReference type="Pfam" id="PF01230">
    <property type="entry name" value="HIT"/>
    <property type="match status" value="1"/>
</dbReference>
<evidence type="ECO:0000313" key="6">
    <source>
        <dbReference type="EMBL" id="AJF06310.1"/>
    </source>
</evidence>
<dbReference type="PANTHER" id="PTHR42997">
    <property type="entry name" value="HIT FAMILY HYDROLASE"/>
    <property type="match status" value="1"/>
</dbReference>
<dbReference type="AlphaFoldDB" id="A0A0B5FQD5"/>
<accession>A0A0B5FQD5</accession>
<feature type="domain" description="HIT" evidence="5">
    <location>
        <begin position="22"/>
        <end position="132"/>
    </location>
</feature>
<dbReference type="InterPro" id="IPR039383">
    <property type="entry name" value="FHIT"/>
</dbReference>
<protein>
    <submittedName>
        <fullName evidence="6">HIT family hydrolase</fullName>
    </submittedName>
</protein>
<reference evidence="6 7" key="1">
    <citation type="journal article" date="2015" name="Genome Announc.">
        <title>Genomes of Geoalkalibacter ferrihydriticus Z-0531T and Geoalkalibacter subterraneus Red1T, Two Haloalkaliphilic Metal-Reducing Deltaproteobacteria.</title>
        <authorList>
            <person name="Badalamenti J.P."/>
            <person name="Krajmalnik-Brown R."/>
            <person name="Torres C.I."/>
            <person name="Bond D.R."/>
        </authorList>
    </citation>
    <scope>NUCLEOTIDE SEQUENCE [LARGE SCALE GENOMIC DNA]</scope>
    <source>
        <strain evidence="6 7">Red1</strain>
    </source>
</reference>
<dbReference type="PROSITE" id="PS51084">
    <property type="entry name" value="HIT_2"/>
    <property type="match status" value="1"/>
</dbReference>
<dbReference type="SUPFAM" id="SSF54197">
    <property type="entry name" value="HIT-like"/>
    <property type="match status" value="1"/>
</dbReference>
<dbReference type="InterPro" id="IPR052908">
    <property type="entry name" value="AP-4-A_phosphorylase"/>
</dbReference>
<dbReference type="GO" id="GO:0000166">
    <property type="term" value="F:nucleotide binding"/>
    <property type="evidence" value="ECO:0007669"/>
    <property type="project" value="UniProtKB-KW"/>
</dbReference>
<dbReference type="Proteomes" id="UP000035036">
    <property type="component" value="Chromosome"/>
</dbReference>
<feature type="binding site" evidence="3">
    <location>
        <position position="49"/>
    </location>
    <ligand>
        <name>substrate</name>
    </ligand>
</feature>
<dbReference type="InterPro" id="IPR011146">
    <property type="entry name" value="HIT-like"/>
</dbReference>
<dbReference type="InterPro" id="IPR036265">
    <property type="entry name" value="HIT-like_sf"/>
</dbReference>
<name>A0A0B5FQD5_9BACT</name>
<keyword evidence="6" id="KW-0378">Hydrolase</keyword>
<evidence type="ECO:0000259" key="5">
    <source>
        <dbReference type="PROSITE" id="PS51084"/>
    </source>
</evidence>
<dbReference type="Gene3D" id="3.30.428.10">
    <property type="entry name" value="HIT-like"/>
    <property type="match status" value="1"/>
</dbReference>
<proteinExistence type="predicted"/>
<dbReference type="STRING" id="483547.GSUB_06755"/>
<dbReference type="PANTHER" id="PTHR42997:SF1">
    <property type="entry name" value="AP-4-A PHOSPHORYLASE"/>
    <property type="match status" value="1"/>
</dbReference>
<feature type="active site" description="Tele-AMP-histidine intermediate" evidence="2">
    <location>
        <position position="119"/>
    </location>
</feature>
<dbReference type="EMBL" id="CP010311">
    <property type="protein sequence ID" value="AJF06310.1"/>
    <property type="molecule type" value="Genomic_DNA"/>
</dbReference>
<organism evidence="6 7">
    <name type="scientific">Geoalkalibacter subterraneus</name>
    <dbReference type="NCBI Taxonomy" id="483547"/>
    <lineage>
        <taxon>Bacteria</taxon>
        <taxon>Pseudomonadati</taxon>
        <taxon>Thermodesulfobacteriota</taxon>
        <taxon>Desulfuromonadia</taxon>
        <taxon>Desulfuromonadales</taxon>
        <taxon>Geoalkalibacteraceae</taxon>
        <taxon>Geoalkalibacter</taxon>
    </lineage>
</organism>
<feature type="binding site" evidence="3">
    <location>
        <position position="121"/>
    </location>
    <ligand>
        <name>substrate</name>
    </ligand>
</feature>
<dbReference type="HOGENOM" id="CLU_056776_1_2_7"/>
<dbReference type="RefSeq" id="WP_040199880.1">
    <property type="nucleotide sequence ID" value="NZ_CP010311.1"/>
</dbReference>
<evidence type="ECO:0000256" key="2">
    <source>
        <dbReference type="PIRSR" id="PIRSR639383-1"/>
    </source>
</evidence>
<keyword evidence="1" id="KW-0547">Nucleotide-binding</keyword>
<evidence type="ECO:0000313" key="7">
    <source>
        <dbReference type="Proteomes" id="UP000035036"/>
    </source>
</evidence>
<keyword evidence="7" id="KW-1185">Reference proteome</keyword>
<dbReference type="OrthoDB" id="9784774at2"/>
<evidence type="ECO:0000256" key="3">
    <source>
        <dbReference type="PIRSR" id="PIRSR639383-2"/>
    </source>
</evidence>